<keyword evidence="3 11" id="KW-0812">Transmembrane</keyword>
<keyword evidence="8" id="KW-0325">Glycoprotein</keyword>
<keyword evidence="14" id="KW-1185">Reference proteome</keyword>
<dbReference type="PROSITE" id="PS50835">
    <property type="entry name" value="IG_LIKE"/>
    <property type="match status" value="1"/>
</dbReference>
<comment type="similarity">
    <text evidence="10">Belongs to the immunoglobulin superfamily. TIM family.</text>
</comment>
<evidence type="ECO:0000256" key="6">
    <source>
        <dbReference type="ARBA" id="ARBA00023136"/>
    </source>
</evidence>
<evidence type="ECO:0000259" key="13">
    <source>
        <dbReference type="PROSITE" id="PS50835"/>
    </source>
</evidence>
<keyword evidence="7" id="KW-1015">Disulfide bond</keyword>
<dbReference type="Pfam" id="PF07686">
    <property type="entry name" value="V-set"/>
    <property type="match status" value="1"/>
</dbReference>
<evidence type="ECO:0000256" key="9">
    <source>
        <dbReference type="ARBA" id="ARBA00023319"/>
    </source>
</evidence>
<evidence type="ECO:0000256" key="8">
    <source>
        <dbReference type="ARBA" id="ARBA00023180"/>
    </source>
</evidence>
<evidence type="ECO:0000256" key="5">
    <source>
        <dbReference type="ARBA" id="ARBA00022989"/>
    </source>
</evidence>
<dbReference type="InterPro" id="IPR052331">
    <property type="entry name" value="TIM_domain-containing_protein"/>
</dbReference>
<evidence type="ECO:0000256" key="1">
    <source>
        <dbReference type="ARBA" id="ARBA00004251"/>
    </source>
</evidence>
<protein>
    <submittedName>
        <fullName evidence="15">Hepatitis A virus cellular receptor 1 homolog</fullName>
    </submittedName>
</protein>
<evidence type="ECO:0000256" key="7">
    <source>
        <dbReference type="ARBA" id="ARBA00023157"/>
    </source>
</evidence>
<dbReference type="InterPro" id="IPR007110">
    <property type="entry name" value="Ig-like_dom"/>
</dbReference>
<keyword evidence="15" id="KW-0675">Receptor</keyword>
<gene>
    <name evidence="15" type="primary">LOC101838482</name>
</gene>
<keyword evidence="2" id="KW-1003">Cell membrane</keyword>
<dbReference type="Proteomes" id="UP000886700">
    <property type="component" value="Unplaced"/>
</dbReference>
<feature type="domain" description="Ig-like" evidence="13">
    <location>
        <begin position="4"/>
        <end position="123"/>
    </location>
</feature>
<evidence type="ECO:0000313" key="14">
    <source>
        <dbReference type="Proteomes" id="UP000886700"/>
    </source>
</evidence>
<evidence type="ECO:0000256" key="12">
    <source>
        <dbReference type="SAM" id="SignalP"/>
    </source>
</evidence>
<sequence length="245" mass="27325">MINPQVLISGLLLFLSAAVYCFPEVHGVVGHPVKLPCTYPVSNGISSMCWDQGECGDTCVQTLIWADGHKIYYQTNNRYQLEGQLLEGDVSLTIENTTESDSGLYCCRVEMKDPNGVQRLTVSLRVQPVYIITVTSSHHPAAEHTKVVPTSHPLISTMGLYIGIPVSVVLLLLTSILLAIKCSHRRKKKKESNSLCSPVVFHDYSNEAFEITVEPKDTVYTIEDNFYPRINSQLPSKMTSFQDCR</sequence>
<feature type="transmembrane region" description="Helical" evidence="11">
    <location>
        <begin position="158"/>
        <end position="180"/>
    </location>
</feature>
<dbReference type="InterPro" id="IPR013106">
    <property type="entry name" value="Ig_V-set"/>
</dbReference>
<evidence type="ECO:0000256" key="10">
    <source>
        <dbReference type="ARBA" id="ARBA00038203"/>
    </source>
</evidence>
<accession>A0ABM2XME5</accession>
<keyword evidence="5 11" id="KW-1133">Transmembrane helix</keyword>
<organism evidence="14 15">
    <name type="scientific">Mesocricetus auratus</name>
    <name type="common">Golden hamster</name>
    <dbReference type="NCBI Taxonomy" id="10036"/>
    <lineage>
        <taxon>Eukaryota</taxon>
        <taxon>Metazoa</taxon>
        <taxon>Chordata</taxon>
        <taxon>Craniata</taxon>
        <taxon>Vertebrata</taxon>
        <taxon>Euteleostomi</taxon>
        <taxon>Mammalia</taxon>
        <taxon>Eutheria</taxon>
        <taxon>Euarchontoglires</taxon>
        <taxon>Glires</taxon>
        <taxon>Rodentia</taxon>
        <taxon>Myomorpha</taxon>
        <taxon>Muroidea</taxon>
        <taxon>Cricetidae</taxon>
        <taxon>Cricetinae</taxon>
        <taxon>Mesocricetus</taxon>
    </lineage>
</organism>
<keyword evidence="6 11" id="KW-0472">Membrane</keyword>
<dbReference type="PANTHER" id="PTHR47009">
    <property type="entry name" value="HEPATITIS A VIRUS CELLULAR RECEPTOR 1 HOMOLOG"/>
    <property type="match status" value="1"/>
</dbReference>
<keyword evidence="4 12" id="KW-0732">Signal</keyword>
<dbReference type="InterPro" id="IPR003599">
    <property type="entry name" value="Ig_sub"/>
</dbReference>
<dbReference type="InterPro" id="IPR013783">
    <property type="entry name" value="Ig-like_fold"/>
</dbReference>
<comment type="subcellular location">
    <subcellularLocation>
        <location evidence="1">Cell membrane</location>
        <topology evidence="1">Single-pass type I membrane protein</topology>
    </subcellularLocation>
</comment>
<evidence type="ECO:0000256" key="3">
    <source>
        <dbReference type="ARBA" id="ARBA00022692"/>
    </source>
</evidence>
<reference evidence="15" key="1">
    <citation type="submission" date="2025-08" db="UniProtKB">
        <authorList>
            <consortium name="RefSeq"/>
        </authorList>
    </citation>
    <scope>IDENTIFICATION</scope>
    <source>
        <tissue evidence="15">Liver</tissue>
    </source>
</reference>
<dbReference type="SUPFAM" id="SSF48726">
    <property type="entry name" value="Immunoglobulin"/>
    <property type="match status" value="1"/>
</dbReference>
<evidence type="ECO:0000256" key="4">
    <source>
        <dbReference type="ARBA" id="ARBA00022729"/>
    </source>
</evidence>
<feature type="chain" id="PRO_5045825848" evidence="12">
    <location>
        <begin position="22"/>
        <end position="245"/>
    </location>
</feature>
<dbReference type="SMART" id="SM00409">
    <property type="entry name" value="IG"/>
    <property type="match status" value="1"/>
</dbReference>
<evidence type="ECO:0000313" key="15">
    <source>
        <dbReference type="RefSeq" id="XP_040603905.1"/>
    </source>
</evidence>
<dbReference type="GeneID" id="101838482"/>
<dbReference type="InterPro" id="IPR036179">
    <property type="entry name" value="Ig-like_dom_sf"/>
</dbReference>
<proteinExistence type="inferred from homology"/>
<dbReference type="PANTHER" id="PTHR47009:SF4">
    <property type="entry name" value="GENE 12169-RELATED"/>
    <property type="match status" value="1"/>
</dbReference>
<feature type="signal peptide" evidence="12">
    <location>
        <begin position="1"/>
        <end position="21"/>
    </location>
</feature>
<keyword evidence="9" id="KW-0393">Immunoglobulin domain</keyword>
<name>A0ABM2XME5_MESAU</name>
<dbReference type="RefSeq" id="XP_040603905.1">
    <property type="nucleotide sequence ID" value="XM_040747971.1"/>
</dbReference>
<dbReference type="Gene3D" id="2.60.40.10">
    <property type="entry name" value="Immunoglobulins"/>
    <property type="match status" value="1"/>
</dbReference>
<evidence type="ECO:0000256" key="11">
    <source>
        <dbReference type="SAM" id="Phobius"/>
    </source>
</evidence>
<evidence type="ECO:0000256" key="2">
    <source>
        <dbReference type="ARBA" id="ARBA00022475"/>
    </source>
</evidence>